<dbReference type="GO" id="GO:0016020">
    <property type="term" value="C:membrane"/>
    <property type="evidence" value="ECO:0007669"/>
    <property type="project" value="TreeGrafter"/>
</dbReference>
<keyword evidence="2" id="KW-0472">Membrane</keyword>
<feature type="transmembrane region" description="Helical" evidence="2">
    <location>
        <begin position="272"/>
        <end position="294"/>
    </location>
</feature>
<evidence type="ECO:0000259" key="3">
    <source>
        <dbReference type="Pfam" id="PF15901"/>
    </source>
</evidence>
<keyword evidence="2" id="KW-0812">Transmembrane</keyword>
<gene>
    <name evidence="5" type="primary">VPS10_2</name>
    <name evidence="5" type="ORF">HK100_010236</name>
</gene>
<dbReference type="Gene3D" id="3.30.60.270">
    <property type="match status" value="1"/>
</dbReference>
<keyword evidence="6" id="KW-1185">Reference proteome</keyword>
<dbReference type="PANTHER" id="PTHR12106">
    <property type="entry name" value="SORTILIN RELATED"/>
    <property type="match status" value="1"/>
</dbReference>
<dbReference type="GO" id="GO:0006896">
    <property type="term" value="P:Golgi to vacuole transport"/>
    <property type="evidence" value="ECO:0007669"/>
    <property type="project" value="TreeGrafter"/>
</dbReference>
<dbReference type="PANTHER" id="PTHR12106:SF27">
    <property type="entry name" value="SORTILIN-RELATED RECEPTOR"/>
    <property type="match status" value="1"/>
</dbReference>
<dbReference type="EMBL" id="JADGJH010005587">
    <property type="protein sequence ID" value="KAJ3080033.1"/>
    <property type="molecule type" value="Genomic_DNA"/>
</dbReference>
<evidence type="ECO:0000259" key="4">
    <source>
        <dbReference type="Pfam" id="PF15902"/>
    </source>
</evidence>
<proteinExistence type="predicted"/>
<dbReference type="GO" id="GO:0005829">
    <property type="term" value="C:cytosol"/>
    <property type="evidence" value="ECO:0007669"/>
    <property type="project" value="GOC"/>
</dbReference>
<name>A0AAD5X720_9FUNG</name>
<reference evidence="5" key="1">
    <citation type="submission" date="2020-05" db="EMBL/GenBank/DDBJ databases">
        <title>Phylogenomic resolution of chytrid fungi.</title>
        <authorList>
            <person name="Stajich J.E."/>
            <person name="Amses K."/>
            <person name="Simmons R."/>
            <person name="Seto K."/>
            <person name="Myers J."/>
            <person name="Bonds A."/>
            <person name="Quandt C.A."/>
            <person name="Barry K."/>
            <person name="Liu P."/>
            <person name="Grigoriev I."/>
            <person name="Longcore J.E."/>
            <person name="James T.Y."/>
        </authorList>
    </citation>
    <scope>NUCLEOTIDE SEQUENCE</scope>
    <source>
        <strain evidence="5">JEL0513</strain>
    </source>
</reference>
<accession>A0AAD5X720</accession>
<keyword evidence="2" id="KW-1133">Transmembrane helix</keyword>
<evidence type="ECO:0000313" key="5">
    <source>
        <dbReference type="EMBL" id="KAJ3080033.1"/>
    </source>
</evidence>
<evidence type="ECO:0000256" key="1">
    <source>
        <dbReference type="ARBA" id="ARBA00022737"/>
    </source>
</evidence>
<dbReference type="Gene3D" id="2.10.70.80">
    <property type="match status" value="1"/>
</dbReference>
<dbReference type="InterPro" id="IPR031778">
    <property type="entry name" value="Sortilin_N"/>
</dbReference>
<evidence type="ECO:0000313" key="6">
    <source>
        <dbReference type="Proteomes" id="UP001211907"/>
    </source>
</evidence>
<dbReference type="AlphaFoldDB" id="A0AAD5X720"/>
<dbReference type="InterPro" id="IPR031777">
    <property type="entry name" value="Sortilin_C"/>
</dbReference>
<dbReference type="GO" id="GO:0006895">
    <property type="term" value="P:Golgi to endosome transport"/>
    <property type="evidence" value="ECO:0007669"/>
    <property type="project" value="TreeGrafter"/>
</dbReference>
<protein>
    <submittedName>
        <fullName evidence="5">Vacuolar protein sorting/targeting protein PEP1</fullName>
    </submittedName>
</protein>
<sequence length="388" mass="42754">MFSTEGAIGFMMGVGNVGSYLKERNDGNTFLTRDAGLTWIEVAKDAHQFEFGDNGGIILLANDEEPTDIVKYSLNYGNTFQEVTISSQLDGGKLRVNNIISEPYGSSYSFVIFGIIYGGTKDAEVAAIHLDFEKVWSRLCQLIKDDPSQSDFEVWSPTGEMTGDEHCMLGQQVQYYRRKADRECHSKGIYEAPVTLVKACQCTTEDFTCDVGYIRNSSNACAINPGYDAMPTCKNGQLKYSSGYVKVKGTKCVGGLTLDAGKVESCATSISFGGWVGIFAVVLGISFGVSYTVVRMKRGGRIRLPVDDDVLASTMNNTRNWTERSGKLLRNSMILLMGVVEIGLAKVGDVYDWVRNGYYRSIAGYMAVQDQYTDVDLEPDSSLLFEDE</sequence>
<keyword evidence="1" id="KW-0677">Repeat</keyword>
<dbReference type="GO" id="GO:0006623">
    <property type="term" value="P:protein targeting to vacuole"/>
    <property type="evidence" value="ECO:0007669"/>
    <property type="project" value="TreeGrafter"/>
</dbReference>
<evidence type="ECO:0000256" key="2">
    <source>
        <dbReference type="SAM" id="Phobius"/>
    </source>
</evidence>
<dbReference type="Pfam" id="PF15901">
    <property type="entry name" value="Sortilin_C"/>
    <property type="match status" value="1"/>
</dbReference>
<dbReference type="GO" id="GO:0005794">
    <property type="term" value="C:Golgi apparatus"/>
    <property type="evidence" value="ECO:0007669"/>
    <property type="project" value="TreeGrafter"/>
</dbReference>
<feature type="domain" description="Sortilin C-terminal" evidence="3">
    <location>
        <begin position="102"/>
        <end position="260"/>
    </location>
</feature>
<dbReference type="InterPro" id="IPR050310">
    <property type="entry name" value="VPS10-sortilin"/>
</dbReference>
<organism evidence="5 6">
    <name type="scientific">Physocladia obscura</name>
    <dbReference type="NCBI Taxonomy" id="109957"/>
    <lineage>
        <taxon>Eukaryota</taxon>
        <taxon>Fungi</taxon>
        <taxon>Fungi incertae sedis</taxon>
        <taxon>Chytridiomycota</taxon>
        <taxon>Chytridiomycota incertae sedis</taxon>
        <taxon>Chytridiomycetes</taxon>
        <taxon>Chytridiales</taxon>
        <taxon>Chytriomycetaceae</taxon>
        <taxon>Physocladia</taxon>
    </lineage>
</organism>
<dbReference type="Proteomes" id="UP001211907">
    <property type="component" value="Unassembled WGS sequence"/>
</dbReference>
<feature type="domain" description="Sortilin N-terminal" evidence="4">
    <location>
        <begin position="1"/>
        <end position="87"/>
    </location>
</feature>
<comment type="caution">
    <text evidence="5">The sequence shown here is derived from an EMBL/GenBank/DDBJ whole genome shotgun (WGS) entry which is preliminary data.</text>
</comment>
<dbReference type="Pfam" id="PF15902">
    <property type="entry name" value="Sortilin-Vps10"/>
    <property type="match status" value="1"/>
</dbReference>
<dbReference type="SUPFAM" id="SSF110296">
    <property type="entry name" value="Oligoxyloglucan reducing end-specific cellobiohydrolase"/>
    <property type="match status" value="1"/>
</dbReference>